<keyword evidence="9" id="KW-0472">Membrane</keyword>
<keyword evidence="9" id="KW-1133">Transmembrane helix</keyword>
<dbReference type="Gene3D" id="3.50.50.100">
    <property type="match status" value="2"/>
</dbReference>
<dbReference type="SUPFAM" id="SSF47473">
    <property type="entry name" value="EF-hand"/>
    <property type="match status" value="1"/>
</dbReference>
<comment type="subcellular location">
    <subcellularLocation>
        <location evidence="1">Mitochondrion inner membrane</location>
        <topology evidence="1">Peripheral membrane protein</topology>
        <orientation evidence="1">Intermembrane side</orientation>
    </subcellularLocation>
</comment>
<feature type="domain" description="EF-hand" evidence="10">
    <location>
        <begin position="462"/>
        <end position="497"/>
    </location>
</feature>
<evidence type="ECO:0000256" key="7">
    <source>
        <dbReference type="ARBA" id="ARBA00023002"/>
    </source>
</evidence>
<keyword evidence="6" id="KW-0809">Transit peptide</keyword>
<dbReference type="OrthoDB" id="5376590at2759"/>
<dbReference type="SUPFAM" id="SSF51905">
    <property type="entry name" value="FAD/NAD(P)-binding domain"/>
    <property type="match status" value="2"/>
</dbReference>
<keyword evidence="7" id="KW-0560">Oxidoreductase</keyword>
<reference evidence="11 12" key="1">
    <citation type="journal article" date="2016" name="Mol. Biol. Evol.">
        <title>Comparative Genomics of Early-Diverging Mushroom-Forming Fungi Provides Insights into the Origins of Lignocellulose Decay Capabilities.</title>
        <authorList>
            <person name="Nagy L.G."/>
            <person name="Riley R."/>
            <person name="Tritt A."/>
            <person name="Adam C."/>
            <person name="Daum C."/>
            <person name="Floudas D."/>
            <person name="Sun H."/>
            <person name="Yadav J.S."/>
            <person name="Pangilinan J."/>
            <person name="Larsson K.H."/>
            <person name="Matsuura K."/>
            <person name="Barry K."/>
            <person name="Labutti K."/>
            <person name="Kuo R."/>
            <person name="Ohm R.A."/>
            <person name="Bhattacharya S.S."/>
            <person name="Shirouzu T."/>
            <person name="Yoshinaga Y."/>
            <person name="Martin F.M."/>
            <person name="Grigoriev I.V."/>
            <person name="Hibbett D.S."/>
        </authorList>
    </citation>
    <scope>NUCLEOTIDE SEQUENCE [LARGE SCALE GENOMIC DNA]</scope>
    <source>
        <strain evidence="11 12">93-53</strain>
    </source>
</reference>
<evidence type="ECO:0000256" key="4">
    <source>
        <dbReference type="ARBA" id="ARBA00022827"/>
    </source>
</evidence>
<dbReference type="InterPro" id="IPR045024">
    <property type="entry name" value="NDH-2"/>
</dbReference>
<accession>A0A165G1R5</accession>
<dbReference type="EMBL" id="KV427611">
    <property type="protein sequence ID" value="KZT09712.1"/>
    <property type="molecule type" value="Genomic_DNA"/>
</dbReference>
<dbReference type="PROSITE" id="PS50222">
    <property type="entry name" value="EF_HAND_2"/>
    <property type="match status" value="2"/>
</dbReference>
<dbReference type="PROSITE" id="PS00018">
    <property type="entry name" value="EF_HAND_1"/>
    <property type="match status" value="2"/>
</dbReference>
<dbReference type="PANTHER" id="PTHR43706:SF50">
    <property type="entry name" value="NADH DEHYDROGENASE (UBIQUINONE)-RELATED"/>
    <property type="match status" value="1"/>
</dbReference>
<feature type="transmembrane region" description="Helical" evidence="9">
    <location>
        <begin position="60"/>
        <end position="81"/>
    </location>
</feature>
<sequence length="657" mass="72387">MLALRPRLAVSAAAAARLSVRAPLHALRARPFSSTAARLRPPGPGDPPSLGARVRSVVRVTLFLLGSTVVGVGVVTAAIFLHDTFTYVDRHVDRVPVSPLALHPERGGPKNLPVLQSLLSDIEDTDNEALVAKPHLVIVGGGWGAIGVINSLNPGEYHVTVVSPETYTTFTPLLPSAAVGTVQLRSLVEPIRKIVARLHGHMLYARAMDLVMSERLLEVETERPDPETGAIIKERIYVPYDKLVIAVGSTSSTFGVHGLEHCFQLKTIADARNIRQRILDNFEAASLPTTSPEERQRLLSFVVCGGGPTGVETAAEIYDLCQEDLMNYFPKVCREQVSIHIIQSREHVLNTYSEAISKYVERKFLNDQIDLITSARVTAVFPDRVEYKVRTPDGKTERKEIPANFVLWSTGIAKNPFTERVSNLLPNQVHKKAIEVDAHLRVKGAPVGEVYAIGDAATIETSVVSYLLELVDEADKNQDGKIDYDEWQTIVRRIKMKIPMAEDSLQQVRELFDLYDTDADNSLTLNELAVLLQEIGNKITALPATAQVASQQGRYLGKKLSKLAKQRETLIANGLAFGPGADEAVSRPFRYFHLGSLAYIGNAAVFDLGSTSFMGGLAAMYAWRSVYWSEQVSSRTRALLMIDWIVRGVWGRDLSRL</sequence>
<evidence type="ECO:0000256" key="6">
    <source>
        <dbReference type="ARBA" id="ARBA00022946"/>
    </source>
</evidence>
<dbReference type="Proteomes" id="UP000076871">
    <property type="component" value="Unassembled WGS sequence"/>
</dbReference>
<keyword evidence="9" id="KW-0812">Transmembrane</keyword>
<dbReference type="InParanoid" id="A0A165G1R5"/>
<dbReference type="GO" id="GO:0005743">
    <property type="term" value="C:mitochondrial inner membrane"/>
    <property type="evidence" value="ECO:0007669"/>
    <property type="project" value="UniProtKB-SubCell"/>
</dbReference>
<evidence type="ECO:0000256" key="9">
    <source>
        <dbReference type="SAM" id="Phobius"/>
    </source>
</evidence>
<dbReference type="Pfam" id="PF22366">
    <property type="entry name" value="NDH2_C"/>
    <property type="match status" value="1"/>
</dbReference>
<dbReference type="InterPro" id="IPR036188">
    <property type="entry name" value="FAD/NAD-bd_sf"/>
</dbReference>
<dbReference type="AlphaFoldDB" id="A0A165G1R5"/>
<dbReference type="InterPro" id="IPR018247">
    <property type="entry name" value="EF_Hand_1_Ca_BS"/>
</dbReference>
<dbReference type="GO" id="GO:0003954">
    <property type="term" value="F:NADH dehydrogenase activity"/>
    <property type="evidence" value="ECO:0007669"/>
    <property type="project" value="InterPro"/>
</dbReference>
<comment type="similarity">
    <text evidence="2">Belongs to the NADH dehydrogenase family.</text>
</comment>
<keyword evidence="8" id="KW-0520">NAD</keyword>
<dbReference type="Pfam" id="PF07992">
    <property type="entry name" value="Pyr_redox_2"/>
    <property type="match status" value="1"/>
</dbReference>
<keyword evidence="12" id="KW-1185">Reference proteome</keyword>
<dbReference type="Pfam" id="PF13499">
    <property type="entry name" value="EF-hand_7"/>
    <property type="match status" value="1"/>
</dbReference>
<dbReference type="InterPro" id="IPR054585">
    <property type="entry name" value="NDH2-like_C"/>
</dbReference>
<keyword evidence="3" id="KW-0285">Flavoprotein</keyword>
<dbReference type="InterPro" id="IPR011992">
    <property type="entry name" value="EF-hand-dom_pair"/>
</dbReference>
<evidence type="ECO:0000256" key="8">
    <source>
        <dbReference type="ARBA" id="ARBA00023027"/>
    </source>
</evidence>
<evidence type="ECO:0000313" key="11">
    <source>
        <dbReference type="EMBL" id="KZT09712.1"/>
    </source>
</evidence>
<dbReference type="PANTHER" id="PTHR43706">
    <property type="entry name" value="NADH DEHYDROGENASE"/>
    <property type="match status" value="1"/>
</dbReference>
<dbReference type="RefSeq" id="XP_040767452.1">
    <property type="nucleotide sequence ID" value="XM_040904014.1"/>
</dbReference>
<keyword evidence="4" id="KW-0274">FAD</keyword>
<dbReference type="InterPro" id="IPR023753">
    <property type="entry name" value="FAD/NAD-binding_dom"/>
</dbReference>
<keyword evidence="5" id="KW-0106">Calcium</keyword>
<protein>
    <submittedName>
        <fullName evidence="11">Nucleotide-binding domain-containing protein</fullName>
    </submittedName>
</protein>
<organism evidence="11 12">
    <name type="scientific">Laetiporus sulphureus 93-53</name>
    <dbReference type="NCBI Taxonomy" id="1314785"/>
    <lineage>
        <taxon>Eukaryota</taxon>
        <taxon>Fungi</taxon>
        <taxon>Dikarya</taxon>
        <taxon>Basidiomycota</taxon>
        <taxon>Agaricomycotina</taxon>
        <taxon>Agaricomycetes</taxon>
        <taxon>Polyporales</taxon>
        <taxon>Laetiporus</taxon>
    </lineage>
</organism>
<gene>
    <name evidence="11" type="ORF">LAESUDRAFT_646849</name>
</gene>
<dbReference type="STRING" id="1314785.A0A165G1R5"/>
<evidence type="ECO:0000256" key="1">
    <source>
        <dbReference type="ARBA" id="ARBA00004137"/>
    </source>
</evidence>
<name>A0A165G1R5_9APHY</name>
<evidence type="ECO:0000256" key="2">
    <source>
        <dbReference type="ARBA" id="ARBA00005272"/>
    </source>
</evidence>
<feature type="domain" description="EF-hand" evidence="10">
    <location>
        <begin position="503"/>
        <end position="538"/>
    </location>
</feature>
<dbReference type="GO" id="GO:0005509">
    <property type="term" value="F:calcium ion binding"/>
    <property type="evidence" value="ECO:0007669"/>
    <property type="project" value="InterPro"/>
</dbReference>
<dbReference type="InterPro" id="IPR002048">
    <property type="entry name" value="EF_hand_dom"/>
</dbReference>
<evidence type="ECO:0000256" key="3">
    <source>
        <dbReference type="ARBA" id="ARBA00022630"/>
    </source>
</evidence>
<evidence type="ECO:0000259" key="10">
    <source>
        <dbReference type="PROSITE" id="PS50222"/>
    </source>
</evidence>
<evidence type="ECO:0000256" key="5">
    <source>
        <dbReference type="ARBA" id="ARBA00022837"/>
    </source>
</evidence>
<dbReference type="GeneID" id="63821044"/>
<evidence type="ECO:0000313" key="12">
    <source>
        <dbReference type="Proteomes" id="UP000076871"/>
    </source>
</evidence>
<proteinExistence type="inferred from homology"/>
<dbReference type="SMART" id="SM00054">
    <property type="entry name" value="EFh"/>
    <property type="match status" value="2"/>
</dbReference>